<accession>A0A1S8TLL7</accession>
<gene>
    <name evidence="1" type="ORF">CLPUN_18710</name>
</gene>
<dbReference type="RefSeq" id="WP_077847035.1">
    <property type="nucleotide sequence ID" value="NZ_LZZM01000125.1"/>
</dbReference>
<keyword evidence="2" id="KW-1185">Reference proteome</keyword>
<dbReference type="AlphaFoldDB" id="A0A1S8TLL7"/>
<dbReference type="STRING" id="29367.CLPUN_18710"/>
<dbReference type="EMBL" id="LZZM01000125">
    <property type="protein sequence ID" value="OOM78509.1"/>
    <property type="molecule type" value="Genomic_DNA"/>
</dbReference>
<proteinExistence type="predicted"/>
<name>A0A1S8TLL7_9CLOT</name>
<reference evidence="1 2" key="1">
    <citation type="submission" date="2016-05" db="EMBL/GenBank/DDBJ databases">
        <title>Microbial solvent formation.</title>
        <authorList>
            <person name="Poehlein A."/>
            <person name="Montoya Solano J.D."/>
            <person name="Flitsch S."/>
            <person name="Krabben P."/>
            <person name="Duerre P."/>
            <person name="Daniel R."/>
        </authorList>
    </citation>
    <scope>NUCLEOTIDE SEQUENCE [LARGE SCALE GENOMIC DNA]</scope>
    <source>
        <strain evidence="1 2">DSM 2619</strain>
    </source>
</reference>
<evidence type="ECO:0000313" key="1">
    <source>
        <dbReference type="EMBL" id="OOM78509.1"/>
    </source>
</evidence>
<dbReference type="SUPFAM" id="SSF55331">
    <property type="entry name" value="Tautomerase/MIF"/>
    <property type="match status" value="1"/>
</dbReference>
<protein>
    <submittedName>
        <fullName evidence="1">Macrophage migration inhibitory factor</fullName>
    </submittedName>
</protein>
<evidence type="ECO:0000313" key="2">
    <source>
        <dbReference type="Proteomes" id="UP000190890"/>
    </source>
</evidence>
<dbReference type="InterPro" id="IPR001398">
    <property type="entry name" value="Macrophage_inhib_fac"/>
</dbReference>
<sequence>MPFIGSRISVKISSEKEEIIKKRLGKAIELIPGKSETVLMVGFEDEYSLYLAGEKLEKGAFVEVKIFGKASKDAYSNLTAEICKIYEEELGIPQNKIYVKYEEVENWGWNGRNF</sequence>
<comment type="caution">
    <text evidence="1">The sequence shown here is derived from an EMBL/GenBank/DDBJ whole genome shotgun (WGS) entry which is preliminary data.</text>
</comment>
<dbReference type="InterPro" id="IPR014347">
    <property type="entry name" value="Tautomerase/MIF_sf"/>
</dbReference>
<dbReference type="Pfam" id="PF01187">
    <property type="entry name" value="MIF"/>
    <property type="match status" value="1"/>
</dbReference>
<organism evidence="1 2">
    <name type="scientific">Clostridium puniceum</name>
    <dbReference type="NCBI Taxonomy" id="29367"/>
    <lineage>
        <taxon>Bacteria</taxon>
        <taxon>Bacillati</taxon>
        <taxon>Bacillota</taxon>
        <taxon>Clostridia</taxon>
        <taxon>Eubacteriales</taxon>
        <taxon>Clostridiaceae</taxon>
        <taxon>Clostridium</taxon>
    </lineage>
</organism>
<dbReference type="Gene3D" id="3.30.429.10">
    <property type="entry name" value="Macrophage Migration Inhibitory Factor"/>
    <property type="match status" value="1"/>
</dbReference>
<dbReference type="OrthoDB" id="5769863at2"/>
<dbReference type="Proteomes" id="UP000190890">
    <property type="component" value="Unassembled WGS sequence"/>
</dbReference>